<dbReference type="Proteomes" id="UP000001353">
    <property type="component" value="Chromosome"/>
</dbReference>
<evidence type="ECO:0000313" key="7">
    <source>
        <dbReference type="Proteomes" id="UP000001353"/>
    </source>
</evidence>
<keyword evidence="2" id="KW-0479">Metal-binding</keyword>
<dbReference type="eggNOG" id="COG3791">
    <property type="taxonomic scope" value="Bacteria"/>
</dbReference>
<dbReference type="PANTHER" id="PTHR33337">
    <property type="entry name" value="GFA DOMAIN-CONTAINING PROTEIN"/>
    <property type="match status" value="1"/>
</dbReference>
<dbReference type="HOGENOM" id="CLU_055491_4_1_5"/>
<evidence type="ECO:0000256" key="1">
    <source>
        <dbReference type="ARBA" id="ARBA00005495"/>
    </source>
</evidence>
<evidence type="ECO:0000256" key="2">
    <source>
        <dbReference type="ARBA" id="ARBA00022723"/>
    </source>
</evidence>
<dbReference type="Gene3D" id="3.90.1590.10">
    <property type="entry name" value="glutathione-dependent formaldehyde- activating enzyme (gfa)"/>
    <property type="match status" value="1"/>
</dbReference>
<evidence type="ECO:0000256" key="4">
    <source>
        <dbReference type="ARBA" id="ARBA00023239"/>
    </source>
</evidence>
<reference evidence="6 7" key="1">
    <citation type="journal article" date="2011" name="BMC Genomics">
        <title>Comparative genome analysis and genome-guided physiological analysis of Roseobacter litoralis.</title>
        <authorList>
            <person name="Kalhoefer D."/>
            <person name="Thole S."/>
            <person name="Voget S."/>
            <person name="Lehmann R."/>
            <person name="Liesegang H."/>
            <person name="Wollher A."/>
            <person name="Daniel R."/>
            <person name="Simon M."/>
            <person name="Brinkhoff T."/>
        </authorList>
    </citation>
    <scope>NUCLEOTIDE SEQUENCE [LARGE SCALE GENOMIC DNA]</scope>
    <source>
        <strain evidence="7">ATCC 49566 / DSM 6996 / JCM 21268 / NBRC 15278 / OCh 149</strain>
    </source>
</reference>
<keyword evidence="3" id="KW-0862">Zinc</keyword>
<dbReference type="PROSITE" id="PS51891">
    <property type="entry name" value="CENP_V_GFA"/>
    <property type="match status" value="1"/>
</dbReference>
<dbReference type="RefSeq" id="WP_013963447.1">
    <property type="nucleotide sequence ID" value="NC_015730.1"/>
</dbReference>
<accession>F7ZB14</accession>
<dbReference type="GO" id="GO:0016846">
    <property type="term" value="F:carbon-sulfur lyase activity"/>
    <property type="evidence" value="ECO:0007669"/>
    <property type="project" value="InterPro"/>
</dbReference>
<dbReference type="Pfam" id="PF04828">
    <property type="entry name" value="GFA"/>
    <property type="match status" value="1"/>
</dbReference>
<gene>
    <name evidence="6" type="ordered locus">RLO149_c036190</name>
</gene>
<dbReference type="SUPFAM" id="SSF51316">
    <property type="entry name" value="Mss4-like"/>
    <property type="match status" value="1"/>
</dbReference>
<organism evidence="6 7">
    <name type="scientific">Roseobacter litoralis (strain ATCC 49566 / DSM 6996 / JCM 21268 / NBRC 15278 / OCh 149)</name>
    <dbReference type="NCBI Taxonomy" id="391595"/>
    <lineage>
        <taxon>Bacteria</taxon>
        <taxon>Pseudomonadati</taxon>
        <taxon>Pseudomonadota</taxon>
        <taxon>Alphaproteobacteria</taxon>
        <taxon>Rhodobacterales</taxon>
        <taxon>Roseobacteraceae</taxon>
        <taxon>Roseobacter</taxon>
    </lineage>
</organism>
<comment type="similarity">
    <text evidence="1">Belongs to the Gfa family.</text>
</comment>
<keyword evidence="7" id="KW-1185">Reference proteome</keyword>
<dbReference type="EMBL" id="CP002623">
    <property type="protein sequence ID" value="AEI95556.1"/>
    <property type="molecule type" value="Genomic_DNA"/>
</dbReference>
<dbReference type="AlphaFoldDB" id="F7ZB14"/>
<dbReference type="GO" id="GO:0046872">
    <property type="term" value="F:metal ion binding"/>
    <property type="evidence" value="ECO:0007669"/>
    <property type="project" value="UniProtKB-KW"/>
</dbReference>
<dbReference type="PANTHER" id="PTHR33337:SF40">
    <property type="entry name" value="CENP-V_GFA DOMAIN-CONTAINING PROTEIN-RELATED"/>
    <property type="match status" value="1"/>
</dbReference>
<evidence type="ECO:0000313" key="6">
    <source>
        <dbReference type="EMBL" id="AEI95556.1"/>
    </source>
</evidence>
<protein>
    <submittedName>
        <fullName evidence="6">Glutathione-dependent formaldehyde activating enzyme</fullName>
    </submittedName>
</protein>
<keyword evidence="4" id="KW-0456">Lyase</keyword>
<feature type="domain" description="CENP-V/GFA" evidence="5">
    <location>
        <begin position="2"/>
        <end position="114"/>
    </location>
</feature>
<sequence>MARGSCLCGAVTFTTTVTPQEPVMCHCSQCRKQSGGIWSTAYVDFSDLSFSGDVSWYAASSAGKRGFCPICGSFLFWKPNDESTINIALGALDGDTGLKLEKHIYVANKGDYYSINDGLPQED</sequence>
<evidence type="ECO:0000259" key="5">
    <source>
        <dbReference type="PROSITE" id="PS51891"/>
    </source>
</evidence>
<dbReference type="OrthoDB" id="9807246at2"/>
<proteinExistence type="inferred from homology"/>
<dbReference type="InterPro" id="IPR006913">
    <property type="entry name" value="CENP-V/GFA"/>
</dbReference>
<evidence type="ECO:0000256" key="3">
    <source>
        <dbReference type="ARBA" id="ARBA00022833"/>
    </source>
</evidence>
<dbReference type="KEGG" id="rli:RLO149_c036190"/>
<dbReference type="InterPro" id="IPR011057">
    <property type="entry name" value="Mss4-like_sf"/>
</dbReference>
<name>F7ZB14_ROSLO</name>